<name>A0ABQ2PB09_9NEIS</name>
<comment type="caution">
    <text evidence="1">The sequence shown here is derived from an EMBL/GenBank/DDBJ whole genome shotgun (WGS) entry which is preliminary data.</text>
</comment>
<protein>
    <recommendedName>
        <fullName evidence="3">Glycosyltransferase family 9 (Heptosyltransferase)</fullName>
    </recommendedName>
</protein>
<dbReference type="Gene3D" id="3.40.50.2000">
    <property type="entry name" value="Glycogen Phosphorylase B"/>
    <property type="match status" value="1"/>
</dbReference>
<dbReference type="Proteomes" id="UP000637267">
    <property type="component" value="Unassembled WGS sequence"/>
</dbReference>
<accession>A0ABQ2PB09</accession>
<keyword evidence="2" id="KW-1185">Reference proteome</keyword>
<evidence type="ECO:0008006" key="3">
    <source>
        <dbReference type="Google" id="ProtNLM"/>
    </source>
</evidence>
<evidence type="ECO:0000313" key="2">
    <source>
        <dbReference type="Proteomes" id="UP000637267"/>
    </source>
</evidence>
<evidence type="ECO:0000313" key="1">
    <source>
        <dbReference type="EMBL" id="GGP22635.1"/>
    </source>
</evidence>
<proteinExistence type="predicted"/>
<dbReference type="Pfam" id="PF01075">
    <property type="entry name" value="Glyco_transf_9"/>
    <property type="match status" value="1"/>
</dbReference>
<dbReference type="InterPro" id="IPR002201">
    <property type="entry name" value="Glyco_trans_9"/>
</dbReference>
<gene>
    <name evidence="1" type="ORF">GCM10010970_26370</name>
</gene>
<sequence>MVEGWRLYEWRWQTAQLAPTQWRSSRPRWTGQTALTGQTLLLWAEQGLGDTLQFARFIPRVADLAGKVIVQVPAALCRLLASVDPRVTVVSDDAPPLPHDCHCPLMSLPLALGIDGDVGFTGKAYLHADAAPAGQLQLPAAPGPLRIGLAWAGRKVGAGSACNPGRDIALAALLPLTRQGAQLICLQKEITPAEAALLADQPGMVCLPQALADFADTAIVIEQLDLVISVDTAIAHLAGALGKPCWLLLRHAGEWRWQRTREDSPWYPGMRLFRQQQEGDWDEVIQRVSHALAERMAQTCAPAPSAPA</sequence>
<reference evidence="2" key="1">
    <citation type="journal article" date="2019" name="Int. J. Syst. Evol. Microbiol.">
        <title>The Global Catalogue of Microorganisms (GCM) 10K type strain sequencing project: providing services to taxonomists for standard genome sequencing and annotation.</title>
        <authorList>
            <consortium name="The Broad Institute Genomics Platform"/>
            <consortium name="The Broad Institute Genome Sequencing Center for Infectious Disease"/>
            <person name="Wu L."/>
            <person name="Ma J."/>
        </authorList>
    </citation>
    <scope>NUCLEOTIDE SEQUENCE [LARGE SCALE GENOMIC DNA]</scope>
    <source>
        <strain evidence="2">CGMCC 1.8859</strain>
    </source>
</reference>
<dbReference type="SUPFAM" id="SSF53756">
    <property type="entry name" value="UDP-Glycosyltransferase/glycogen phosphorylase"/>
    <property type="match status" value="1"/>
</dbReference>
<organism evidence="1 2">
    <name type="scientific">Silvimonas iriomotensis</name>
    <dbReference type="NCBI Taxonomy" id="449662"/>
    <lineage>
        <taxon>Bacteria</taxon>
        <taxon>Pseudomonadati</taxon>
        <taxon>Pseudomonadota</taxon>
        <taxon>Betaproteobacteria</taxon>
        <taxon>Neisseriales</taxon>
        <taxon>Chitinibacteraceae</taxon>
        <taxon>Silvimonas</taxon>
    </lineage>
</organism>
<dbReference type="EMBL" id="BMLX01000003">
    <property type="protein sequence ID" value="GGP22635.1"/>
    <property type="molecule type" value="Genomic_DNA"/>
</dbReference>